<dbReference type="PANTHER" id="PTHR48078:SF6">
    <property type="entry name" value="L-THREONINE DEHYDRATASE CATABOLIC TDCB"/>
    <property type="match status" value="1"/>
</dbReference>
<evidence type="ECO:0000256" key="3">
    <source>
        <dbReference type="ARBA" id="ARBA00023239"/>
    </source>
</evidence>
<dbReference type="AlphaFoldDB" id="G8QZ31"/>
<dbReference type="InterPro" id="IPR001926">
    <property type="entry name" value="TrpB-like_PALP"/>
</dbReference>
<dbReference type="GO" id="GO:0004794">
    <property type="term" value="F:threonine deaminase activity"/>
    <property type="evidence" value="ECO:0007669"/>
    <property type="project" value="TreeGrafter"/>
</dbReference>
<dbReference type="OrthoDB" id="9778118at2"/>
<protein>
    <submittedName>
        <fullName evidence="5">Threonine synthase</fullName>
    </submittedName>
</protein>
<dbReference type="GO" id="GO:0009097">
    <property type="term" value="P:isoleucine biosynthetic process"/>
    <property type="evidence" value="ECO:0007669"/>
    <property type="project" value="TreeGrafter"/>
</dbReference>
<sequence>MRFTYECCDCGNVFETGEVIYQCPTCAKLNDGTSFPKGNLIVKLNKEDLKTLAQKEHVTMYDFFPYEVPTPSAYPVGGTPLAEPVRLAKKYGIKNLSCKLDSTLPSGSFKDRASQLIVGQALAHGENRIALASTGNAGAAMSCAGAAYGLEIILFVPASAPINKLMQSVLYGATVVPVKGTYDDAFALSIAYTERFGGINRNTAYNPMTIEGKKSISIELFEQMGRKVPDVVYVPVGDGCIYAGVFKGFYDLKEAGLIEKMPHIICVQSKQSNAISKAWKTGDFSCIEAATTRADSISVESPANGRMAVRYINECEGWATEVDDSEILDAQLELTREAGIFVEPAAACAWAGVVKDSKMLIEKFGKDVSVCTLLTGTGFKDMAVFTGRVSIPEAIENSKEAVIKRFEK</sequence>
<dbReference type="GO" id="GO:0006565">
    <property type="term" value="P:L-serine catabolic process"/>
    <property type="evidence" value="ECO:0007669"/>
    <property type="project" value="TreeGrafter"/>
</dbReference>
<dbReference type="SUPFAM" id="SSF53686">
    <property type="entry name" value="Tryptophan synthase beta subunit-like PLP-dependent enzymes"/>
    <property type="match status" value="1"/>
</dbReference>
<evidence type="ECO:0000256" key="2">
    <source>
        <dbReference type="ARBA" id="ARBA00022898"/>
    </source>
</evidence>
<dbReference type="GO" id="GO:0003941">
    <property type="term" value="F:L-serine ammonia-lyase activity"/>
    <property type="evidence" value="ECO:0007669"/>
    <property type="project" value="TreeGrafter"/>
</dbReference>
<keyword evidence="3" id="KW-0456">Lyase</keyword>
<evidence type="ECO:0000313" key="6">
    <source>
        <dbReference type="Proteomes" id="UP000005632"/>
    </source>
</evidence>
<dbReference type="eggNOG" id="COG0498">
    <property type="taxonomic scope" value="Bacteria"/>
</dbReference>
<dbReference type="KEGG" id="sgp:SpiGrapes_3144"/>
<evidence type="ECO:0000259" key="4">
    <source>
        <dbReference type="Pfam" id="PF00291"/>
    </source>
</evidence>
<dbReference type="InterPro" id="IPR050147">
    <property type="entry name" value="Ser/Thr_Dehydratase"/>
</dbReference>
<dbReference type="Gene3D" id="3.40.50.1100">
    <property type="match status" value="2"/>
</dbReference>
<dbReference type="Pfam" id="PF00291">
    <property type="entry name" value="PALP"/>
    <property type="match status" value="1"/>
</dbReference>
<evidence type="ECO:0000256" key="1">
    <source>
        <dbReference type="ARBA" id="ARBA00001933"/>
    </source>
</evidence>
<name>G8QZ31_SPHPG</name>
<proteinExistence type="predicted"/>
<reference evidence="5 6" key="1">
    <citation type="submission" date="2011-11" db="EMBL/GenBank/DDBJ databases">
        <title>Complete sequence of Spirochaeta sp. grapes.</title>
        <authorList>
            <consortium name="US DOE Joint Genome Institute"/>
            <person name="Lucas S."/>
            <person name="Han J."/>
            <person name="Lapidus A."/>
            <person name="Cheng J.-F."/>
            <person name="Goodwin L."/>
            <person name="Pitluck S."/>
            <person name="Peters L."/>
            <person name="Ovchinnikova G."/>
            <person name="Munk A.C."/>
            <person name="Detter J.C."/>
            <person name="Han C."/>
            <person name="Tapia R."/>
            <person name="Land M."/>
            <person name="Hauser L."/>
            <person name="Kyrpides N."/>
            <person name="Ivanova N."/>
            <person name="Pagani I."/>
            <person name="Ritalahtilisa K."/>
            <person name="Loeffler F."/>
            <person name="Woyke T."/>
        </authorList>
    </citation>
    <scope>NUCLEOTIDE SEQUENCE [LARGE SCALE GENOMIC DNA]</scope>
    <source>
        <strain evidence="6">ATCC BAA-1885 / DSM 22778 / Grapes</strain>
    </source>
</reference>
<comment type="cofactor">
    <cofactor evidence="1">
        <name>pyridoxal 5'-phosphate</name>
        <dbReference type="ChEBI" id="CHEBI:597326"/>
    </cofactor>
</comment>
<dbReference type="EMBL" id="CP003155">
    <property type="protein sequence ID" value="AEV30890.1"/>
    <property type="molecule type" value="Genomic_DNA"/>
</dbReference>
<keyword evidence="6" id="KW-1185">Reference proteome</keyword>
<dbReference type="STRING" id="158190.SpiGrapes_3144"/>
<keyword evidence="2" id="KW-0663">Pyridoxal phosphate</keyword>
<organism evidence="5 6">
    <name type="scientific">Sphaerochaeta pleomorpha (strain ATCC BAA-1885 / DSM 22778 / Grapes)</name>
    <dbReference type="NCBI Taxonomy" id="158190"/>
    <lineage>
        <taxon>Bacteria</taxon>
        <taxon>Pseudomonadati</taxon>
        <taxon>Spirochaetota</taxon>
        <taxon>Spirochaetia</taxon>
        <taxon>Spirochaetales</taxon>
        <taxon>Sphaerochaetaceae</taxon>
        <taxon>Sphaerochaeta</taxon>
    </lineage>
</organism>
<dbReference type="PANTHER" id="PTHR48078">
    <property type="entry name" value="THREONINE DEHYDRATASE, MITOCHONDRIAL-RELATED"/>
    <property type="match status" value="1"/>
</dbReference>
<evidence type="ECO:0000313" key="5">
    <source>
        <dbReference type="EMBL" id="AEV30890.1"/>
    </source>
</evidence>
<dbReference type="GO" id="GO:0006567">
    <property type="term" value="P:L-threonine catabolic process"/>
    <property type="evidence" value="ECO:0007669"/>
    <property type="project" value="TreeGrafter"/>
</dbReference>
<accession>G8QZ31</accession>
<gene>
    <name evidence="5" type="ordered locus">SpiGrapes_3144</name>
</gene>
<dbReference type="RefSeq" id="WP_014271729.1">
    <property type="nucleotide sequence ID" value="NC_016633.1"/>
</dbReference>
<feature type="domain" description="Tryptophan synthase beta chain-like PALP" evidence="4">
    <location>
        <begin position="75"/>
        <end position="376"/>
    </location>
</feature>
<dbReference type="InterPro" id="IPR036052">
    <property type="entry name" value="TrpB-like_PALP_sf"/>
</dbReference>
<dbReference type="HOGENOM" id="CLU_028142_4_1_12"/>
<dbReference type="Proteomes" id="UP000005632">
    <property type="component" value="Chromosome"/>
</dbReference>